<reference evidence="1" key="1">
    <citation type="journal article" date="2013" name="Nature">
        <title>Draft genome of the wheat A-genome progenitor Triticum urartu.</title>
        <authorList>
            <person name="Ling H.Q."/>
            <person name="Zhao S."/>
            <person name="Liu D."/>
            <person name="Wang J."/>
            <person name="Sun H."/>
            <person name="Zhang C."/>
            <person name="Fan H."/>
            <person name="Li D."/>
            <person name="Dong L."/>
            <person name="Tao Y."/>
            <person name="Gao C."/>
            <person name="Wu H."/>
            <person name="Li Y."/>
            <person name="Cui Y."/>
            <person name="Guo X."/>
            <person name="Zheng S."/>
            <person name="Wang B."/>
            <person name="Yu K."/>
            <person name="Liang Q."/>
            <person name="Yang W."/>
            <person name="Lou X."/>
            <person name="Chen J."/>
            <person name="Feng M."/>
            <person name="Jian J."/>
            <person name="Zhang X."/>
            <person name="Luo G."/>
            <person name="Jiang Y."/>
            <person name="Liu J."/>
            <person name="Wang Z."/>
            <person name="Sha Y."/>
            <person name="Zhang B."/>
            <person name="Wu H."/>
            <person name="Tang D."/>
            <person name="Shen Q."/>
            <person name="Xue P."/>
            <person name="Zou S."/>
            <person name="Wang X."/>
            <person name="Liu X."/>
            <person name="Wang F."/>
            <person name="Yang Y."/>
            <person name="An X."/>
            <person name="Dong Z."/>
            <person name="Zhang K."/>
            <person name="Zhang X."/>
            <person name="Luo M.C."/>
            <person name="Dvorak J."/>
            <person name="Tong Y."/>
            <person name="Wang J."/>
            <person name="Yang H."/>
            <person name="Li Z."/>
            <person name="Wang D."/>
            <person name="Zhang A."/>
            <person name="Wang J."/>
        </authorList>
    </citation>
    <scope>NUCLEOTIDE SEQUENCE</scope>
</reference>
<gene>
    <name evidence="1" type="ORF">TRIUR3_09340</name>
</gene>
<evidence type="ECO:0000313" key="1">
    <source>
        <dbReference type="EMBL" id="EMS58305.1"/>
    </source>
</evidence>
<sequence>MYIQNMCRAIKINRMPPVYKELVKTRDHQDKLAINGCPLQRLIASIDIDLISLADLKVPFLNKAFLRVKAYDNHNLDGIHLKEALHRRCIEKLYDDDPERDDLLIYISSLCRRYKVSPHVEGCFQ</sequence>
<accession>M8A0Y5</accession>
<protein>
    <submittedName>
        <fullName evidence="1">Uncharacterized protein</fullName>
    </submittedName>
</protein>
<dbReference type="AlphaFoldDB" id="M8A0Y5"/>
<proteinExistence type="predicted"/>
<organism evidence="1">
    <name type="scientific">Triticum urartu</name>
    <name type="common">Red wild einkorn</name>
    <name type="synonym">Crithodium urartu</name>
    <dbReference type="NCBI Taxonomy" id="4572"/>
    <lineage>
        <taxon>Eukaryota</taxon>
        <taxon>Viridiplantae</taxon>
        <taxon>Streptophyta</taxon>
        <taxon>Embryophyta</taxon>
        <taxon>Tracheophyta</taxon>
        <taxon>Spermatophyta</taxon>
        <taxon>Magnoliopsida</taxon>
        <taxon>Liliopsida</taxon>
        <taxon>Poales</taxon>
        <taxon>Poaceae</taxon>
        <taxon>BOP clade</taxon>
        <taxon>Pooideae</taxon>
        <taxon>Triticodae</taxon>
        <taxon>Triticeae</taxon>
        <taxon>Triticinae</taxon>
        <taxon>Triticum</taxon>
    </lineage>
</organism>
<name>M8A0Y5_TRIUA</name>
<dbReference type="EMBL" id="KD134373">
    <property type="protein sequence ID" value="EMS58305.1"/>
    <property type="molecule type" value="Genomic_DNA"/>
</dbReference>